<name>Q608Q8_METCA</name>
<dbReference type="EMBL" id="AE017282">
    <property type="protein sequence ID" value="AAU92275.1"/>
    <property type="molecule type" value="Genomic_DNA"/>
</dbReference>
<dbReference type="SUPFAM" id="SSF53756">
    <property type="entry name" value="UDP-Glycosyltransferase/glycogen phosphorylase"/>
    <property type="match status" value="1"/>
</dbReference>
<keyword evidence="2" id="KW-0808">Transferase</keyword>
<dbReference type="InterPro" id="IPR001296">
    <property type="entry name" value="Glyco_trans_1"/>
</dbReference>
<dbReference type="PANTHER" id="PTHR45947">
    <property type="entry name" value="SULFOQUINOVOSYL TRANSFERASE SQD2"/>
    <property type="match status" value="1"/>
</dbReference>
<dbReference type="Gene3D" id="3.40.50.2000">
    <property type="entry name" value="Glycogen Phosphorylase B"/>
    <property type="match status" value="2"/>
</dbReference>
<feature type="domain" description="Glycosyl transferase family 1" evidence="1">
    <location>
        <begin position="243"/>
        <end position="396"/>
    </location>
</feature>
<dbReference type="KEGG" id="mca:MCA1432"/>
<gene>
    <name evidence="2" type="ordered locus">MCA1432</name>
</gene>
<evidence type="ECO:0000313" key="2">
    <source>
        <dbReference type="EMBL" id="AAU92275.1"/>
    </source>
</evidence>
<evidence type="ECO:0000313" key="3">
    <source>
        <dbReference type="Proteomes" id="UP000006821"/>
    </source>
</evidence>
<dbReference type="STRING" id="243233.MCA1432"/>
<dbReference type="HOGENOM" id="CLU_052026_0_0_6"/>
<dbReference type="PANTHER" id="PTHR45947:SF3">
    <property type="entry name" value="SULFOQUINOVOSYL TRANSFERASE SQD2"/>
    <property type="match status" value="1"/>
</dbReference>
<dbReference type="Proteomes" id="UP000006821">
    <property type="component" value="Chromosome"/>
</dbReference>
<reference evidence="2 3" key="1">
    <citation type="journal article" date="2004" name="PLoS Biol.">
        <title>Genomic insights into methanotrophy: the complete genome sequence of Methylococcus capsulatus (Bath).</title>
        <authorList>
            <person name="Ward N.L."/>
            <person name="Larsen O."/>
            <person name="Sakwa J."/>
            <person name="Bruseth L."/>
            <person name="Khouri H.M."/>
            <person name="Durkin A.S."/>
            <person name="Dimitrov G."/>
            <person name="Jiang L."/>
            <person name="Scanlan D."/>
            <person name="Kang K.H."/>
            <person name="Lewis M.R."/>
            <person name="Nelson K.E."/>
            <person name="Methe B.A."/>
            <person name="Wu M."/>
            <person name="Heidelberg J.F."/>
            <person name="Paulsen I.T."/>
            <person name="Fouts D.E."/>
            <person name="Ravel J."/>
            <person name="Tettelin H."/>
            <person name="Ren Q."/>
            <person name="Read T.D."/>
            <person name="DeBoy R.T."/>
            <person name="Seshadri R."/>
            <person name="Salzberg S.L."/>
            <person name="Jensen H.B."/>
            <person name="Birkeland N.K."/>
            <person name="Nelson W.C."/>
            <person name="Dodson R.J."/>
            <person name="Grindhaug S.H."/>
            <person name="Holt I.E."/>
            <person name="Eidhammer I."/>
            <person name="Jonasen I."/>
            <person name="Vanaken S."/>
            <person name="Utterback T.R."/>
            <person name="Feldblyum T.V."/>
            <person name="Fraser C.M."/>
            <person name="Lillehaug J.R."/>
            <person name="Eisen J.A."/>
        </authorList>
    </citation>
    <scope>NUCLEOTIDE SEQUENCE [LARGE SCALE GENOMIC DNA]</scope>
    <source>
        <strain evidence="3">ATCC 33009 / NCIMB 11132 / Bath</strain>
    </source>
</reference>
<protein>
    <submittedName>
        <fullName evidence="2">Glycosyl transferase, group 1 family protein</fullName>
    </submittedName>
</protein>
<dbReference type="Pfam" id="PF00534">
    <property type="entry name" value="Glycos_transf_1"/>
    <property type="match status" value="1"/>
</dbReference>
<dbReference type="eggNOG" id="COG0438">
    <property type="taxonomic scope" value="Bacteria"/>
</dbReference>
<dbReference type="InterPro" id="IPR050194">
    <property type="entry name" value="Glycosyltransferase_grp1"/>
</dbReference>
<accession>Q608Q8</accession>
<evidence type="ECO:0000259" key="1">
    <source>
        <dbReference type="Pfam" id="PF00534"/>
    </source>
</evidence>
<sequence length="427" mass="47018">MPSTGESMENIGRLLLSAYQCAPAMGSVSQIGWEWYSRLAGRIPLTLLTHVRNREALEKAGAPLPGTEVVYIDTEWFAGPLYRLASRLFPRSEHPVFLISSLDFFVYDWTALRTLRKLRKREPHWELVHQPTPVSPLAATTLHRLGVPVILGPWNGGLKSPANFPEIMAAESGWLYPVRRLGRLVDGLVGSSRNARLILTATAATRADVPARYRPKCRDMLENGVDLEVFRAAPWPEPPGEGRPLRILFVGRLLPFKGVAMLLEAVASISAGFPVHLAIAGAGPEENALRQRAGELGISDRVAFLGALPHSEVARRLAEYHVFCLPSIRESGGAVLLEAMAVARPVVALDYGGPAEIVDGEVGALVPASGWKPVVAGLAGVFEDIFRDPENWRRRGQAGRQRVERRYSWPAKIDAALSLYRECLERR</sequence>
<organism evidence="2 3">
    <name type="scientific">Methylococcus capsulatus (strain ATCC 33009 / NCIMB 11132 / Bath)</name>
    <dbReference type="NCBI Taxonomy" id="243233"/>
    <lineage>
        <taxon>Bacteria</taxon>
        <taxon>Pseudomonadati</taxon>
        <taxon>Pseudomonadota</taxon>
        <taxon>Gammaproteobacteria</taxon>
        <taxon>Methylococcales</taxon>
        <taxon>Methylococcaceae</taxon>
        <taxon>Methylococcus</taxon>
    </lineage>
</organism>
<dbReference type="GO" id="GO:0016758">
    <property type="term" value="F:hexosyltransferase activity"/>
    <property type="evidence" value="ECO:0007669"/>
    <property type="project" value="TreeGrafter"/>
</dbReference>
<dbReference type="CDD" id="cd03801">
    <property type="entry name" value="GT4_PimA-like"/>
    <property type="match status" value="1"/>
</dbReference>
<dbReference type="AlphaFoldDB" id="Q608Q8"/>
<dbReference type="CAZy" id="GT4">
    <property type="family name" value="Glycosyltransferase Family 4"/>
</dbReference>
<proteinExistence type="predicted"/>